<name>A0AAE0XFE2_9PEZI</name>
<dbReference type="EMBL" id="JAULSO010000001">
    <property type="protein sequence ID" value="KAK3692432.1"/>
    <property type="molecule type" value="Genomic_DNA"/>
</dbReference>
<comment type="pathway">
    <text evidence="2">Mycotoxin biosynthesis.</text>
</comment>
<dbReference type="GO" id="GO:0043386">
    <property type="term" value="P:mycotoxin biosynthetic process"/>
    <property type="evidence" value="ECO:0007669"/>
    <property type="project" value="InterPro"/>
</dbReference>
<keyword evidence="7" id="KW-0325">Glycoprotein</keyword>
<dbReference type="PANTHER" id="PTHR33365">
    <property type="entry name" value="YALI0B05434P"/>
    <property type="match status" value="1"/>
</dbReference>
<dbReference type="PANTHER" id="PTHR33365:SF4">
    <property type="entry name" value="CYCLOCHLOROTINE BIOSYNTHESIS PROTEIN O"/>
    <property type="match status" value="1"/>
</dbReference>
<dbReference type="Proteomes" id="UP001270362">
    <property type="component" value="Unassembled WGS sequence"/>
</dbReference>
<reference evidence="11" key="2">
    <citation type="submission" date="2023-06" db="EMBL/GenBank/DDBJ databases">
        <authorList>
            <consortium name="Lawrence Berkeley National Laboratory"/>
            <person name="Haridas S."/>
            <person name="Hensen N."/>
            <person name="Bonometti L."/>
            <person name="Westerberg I."/>
            <person name="Brannstrom I.O."/>
            <person name="Guillou S."/>
            <person name="Cros-Aarteil S."/>
            <person name="Calhoun S."/>
            <person name="Kuo A."/>
            <person name="Mondo S."/>
            <person name="Pangilinan J."/>
            <person name="Riley R."/>
            <person name="Labutti K."/>
            <person name="Andreopoulos B."/>
            <person name="Lipzen A."/>
            <person name="Chen C."/>
            <person name="Yanf M."/>
            <person name="Daum C."/>
            <person name="Ng V."/>
            <person name="Clum A."/>
            <person name="Steindorff A."/>
            <person name="Ohm R."/>
            <person name="Martin F."/>
            <person name="Silar P."/>
            <person name="Natvig D."/>
            <person name="Lalanne C."/>
            <person name="Gautier V."/>
            <person name="Ament-Velasquez S.L."/>
            <person name="Kruys A."/>
            <person name="Hutchinson M.I."/>
            <person name="Powell A.J."/>
            <person name="Barry K."/>
            <person name="Miller A.N."/>
            <person name="Grigoriev I.V."/>
            <person name="Debuchy R."/>
            <person name="Gladieux P."/>
            <person name="Thoren M.H."/>
            <person name="Johannesson H."/>
        </authorList>
    </citation>
    <scope>NUCLEOTIDE SEQUENCE</scope>
    <source>
        <strain evidence="11">CBS 314.62</strain>
    </source>
</reference>
<evidence type="ECO:0008006" key="13">
    <source>
        <dbReference type="Google" id="ProtNLM"/>
    </source>
</evidence>
<evidence type="ECO:0000313" key="12">
    <source>
        <dbReference type="Proteomes" id="UP001270362"/>
    </source>
</evidence>
<dbReference type="Pfam" id="PF11807">
    <property type="entry name" value="UstYa"/>
    <property type="match status" value="1"/>
</dbReference>
<organism evidence="11 12">
    <name type="scientific">Podospora appendiculata</name>
    <dbReference type="NCBI Taxonomy" id="314037"/>
    <lineage>
        <taxon>Eukaryota</taxon>
        <taxon>Fungi</taxon>
        <taxon>Dikarya</taxon>
        <taxon>Ascomycota</taxon>
        <taxon>Pezizomycotina</taxon>
        <taxon>Sordariomycetes</taxon>
        <taxon>Sordariomycetidae</taxon>
        <taxon>Sordariales</taxon>
        <taxon>Podosporaceae</taxon>
        <taxon>Podospora</taxon>
    </lineage>
</organism>
<comment type="caution">
    <text evidence="11">The sequence shown here is derived from an EMBL/GenBank/DDBJ whole genome shotgun (WGS) entry which is preliminary data.</text>
</comment>
<sequence length="306" mass="34384">MSTRAGSGSANAAYRYTAAEPDSDKDSDPDEHRFPAGTLEPARRRGCQWTVAAPWLLSALFASLSLVLLLVLLLVLRSSAQITDARYYGSYEAGFGTDLVTPSRIPLEQIRFRGSPRFLTSNGTGYLPPVDPAARWPENMDLFGAPSQEVDANWERLIGRRYFSVSEEEAVRAWGEERFRFVDRVEGGLDVFHTLHCLNGIRMALHPEYYRDKIVHRPFHIEHCLDIIRQAIQCHGSTTLIPTEYRPGLRRAYIDSDQTHTCRSFAYLHSFSASRQPGGDGCNGFAEVVVVTARRSTTRKVLMISN</sequence>
<evidence type="ECO:0000256" key="8">
    <source>
        <dbReference type="ARBA" id="ARBA00035112"/>
    </source>
</evidence>
<protein>
    <recommendedName>
        <fullName evidence="13">Tat pathway signal sequence</fullName>
    </recommendedName>
</protein>
<evidence type="ECO:0000256" key="6">
    <source>
        <dbReference type="ARBA" id="ARBA00023136"/>
    </source>
</evidence>
<evidence type="ECO:0000256" key="2">
    <source>
        <dbReference type="ARBA" id="ARBA00004685"/>
    </source>
</evidence>
<evidence type="ECO:0000256" key="9">
    <source>
        <dbReference type="SAM" id="MobiDB-lite"/>
    </source>
</evidence>
<comment type="subcellular location">
    <subcellularLocation>
        <location evidence="1">Membrane</location>
        <topology evidence="1">Single-pass membrane protein</topology>
    </subcellularLocation>
</comment>
<evidence type="ECO:0000256" key="5">
    <source>
        <dbReference type="ARBA" id="ARBA00023026"/>
    </source>
</evidence>
<dbReference type="AlphaFoldDB" id="A0AAE0XFE2"/>
<comment type="similarity">
    <text evidence="8">Belongs to the ustYa family.</text>
</comment>
<feature type="compositionally biased region" description="Polar residues" evidence="9">
    <location>
        <begin position="1"/>
        <end position="10"/>
    </location>
</feature>
<evidence type="ECO:0000313" key="11">
    <source>
        <dbReference type="EMBL" id="KAK3692432.1"/>
    </source>
</evidence>
<dbReference type="GO" id="GO:0016020">
    <property type="term" value="C:membrane"/>
    <property type="evidence" value="ECO:0007669"/>
    <property type="project" value="UniProtKB-SubCell"/>
</dbReference>
<feature type="transmembrane region" description="Helical" evidence="10">
    <location>
        <begin position="55"/>
        <end position="76"/>
    </location>
</feature>
<evidence type="ECO:0000256" key="3">
    <source>
        <dbReference type="ARBA" id="ARBA00022692"/>
    </source>
</evidence>
<evidence type="ECO:0000256" key="4">
    <source>
        <dbReference type="ARBA" id="ARBA00022989"/>
    </source>
</evidence>
<feature type="region of interest" description="Disordered" evidence="9">
    <location>
        <begin position="1"/>
        <end position="39"/>
    </location>
</feature>
<evidence type="ECO:0000256" key="1">
    <source>
        <dbReference type="ARBA" id="ARBA00004167"/>
    </source>
</evidence>
<keyword evidence="3 10" id="KW-0812">Transmembrane</keyword>
<keyword evidence="5" id="KW-0843">Virulence</keyword>
<proteinExistence type="inferred from homology"/>
<gene>
    <name evidence="11" type="ORF">B0T22DRAFT_531912</name>
</gene>
<accession>A0AAE0XFE2</accession>
<evidence type="ECO:0000256" key="7">
    <source>
        <dbReference type="ARBA" id="ARBA00023180"/>
    </source>
</evidence>
<keyword evidence="6 10" id="KW-0472">Membrane</keyword>
<keyword evidence="4 10" id="KW-1133">Transmembrane helix</keyword>
<keyword evidence="12" id="KW-1185">Reference proteome</keyword>
<reference evidence="11" key="1">
    <citation type="journal article" date="2023" name="Mol. Phylogenet. Evol.">
        <title>Genome-scale phylogeny and comparative genomics of the fungal order Sordariales.</title>
        <authorList>
            <person name="Hensen N."/>
            <person name="Bonometti L."/>
            <person name="Westerberg I."/>
            <person name="Brannstrom I.O."/>
            <person name="Guillou S."/>
            <person name="Cros-Aarteil S."/>
            <person name="Calhoun S."/>
            <person name="Haridas S."/>
            <person name="Kuo A."/>
            <person name="Mondo S."/>
            <person name="Pangilinan J."/>
            <person name="Riley R."/>
            <person name="LaButti K."/>
            <person name="Andreopoulos B."/>
            <person name="Lipzen A."/>
            <person name="Chen C."/>
            <person name="Yan M."/>
            <person name="Daum C."/>
            <person name="Ng V."/>
            <person name="Clum A."/>
            <person name="Steindorff A."/>
            <person name="Ohm R.A."/>
            <person name="Martin F."/>
            <person name="Silar P."/>
            <person name="Natvig D.O."/>
            <person name="Lalanne C."/>
            <person name="Gautier V."/>
            <person name="Ament-Velasquez S.L."/>
            <person name="Kruys A."/>
            <person name="Hutchinson M.I."/>
            <person name="Powell A.J."/>
            <person name="Barry K."/>
            <person name="Miller A.N."/>
            <person name="Grigoriev I.V."/>
            <person name="Debuchy R."/>
            <person name="Gladieux P."/>
            <person name="Hiltunen Thoren M."/>
            <person name="Johannesson H."/>
        </authorList>
    </citation>
    <scope>NUCLEOTIDE SEQUENCE</scope>
    <source>
        <strain evidence="11">CBS 314.62</strain>
    </source>
</reference>
<dbReference type="InterPro" id="IPR021765">
    <property type="entry name" value="UstYa-like"/>
</dbReference>
<evidence type="ECO:0000256" key="10">
    <source>
        <dbReference type="SAM" id="Phobius"/>
    </source>
</evidence>
<feature type="compositionally biased region" description="Basic and acidic residues" evidence="9">
    <location>
        <begin position="22"/>
        <end position="34"/>
    </location>
</feature>